<sequence>MATQQGDAAEVKDGKSFYGYLYDKQKPIPVPTPTLDALLRAIGLHIINNIGDKNDKQLTPKKLAAFYKAAGHNYDSLFIEMPSQPISFIYQVQACQHILIQPGSDSDPPTVPALTVRGFVRWQAIQILLEPQTHVPVVQFAVRNWALRNPDDGTLFPADLPRESLPSEPDPDTDKWHQNCAVRLREQATPKEDVKPSMDPNVPRAAFSDRKVPYAHVRVDSGLGRERDYFGNVAYVHIPGQSTPRGVPVGRSPEREIHRERDHDRKRFHEPYTRRQGSSSDEPGRRRRSFEHSHMPQETRSVHLPPRVPEHEHPPRRHSQPRHVSSSDSDDSPVSPRTHIRRRNHRSNEPPPLSARRIYPHDGQVRVGSSHPHLPSMGGEEKRRSLFDLKDKFLNFLPVGGGHDRDRSGSRGRKDEGMVHVRQPSSRDRPTASRPRGSYSDYNSDETDTEESPHSRRRRRAERERDLERSKERDRTREREREREREKMFAREREKSAPIPDRPRDRDRDRERDSDERRERERLKNRERSGTDRSQRKNREFSDDDTSPKTRTRPSVGAGPYLARPEESFRRASSHADIDRKREWEPRDRDRRDKYRDRDRGRDRDYDRDRDRRDRDRDRDLKERLSSPSKGVTGRVYPDPWN</sequence>
<reference evidence="3" key="1">
    <citation type="submission" date="2023-06" db="EMBL/GenBank/DDBJ databases">
        <title>Genome-scale phylogeny and comparative genomics of the fungal order Sordariales.</title>
        <authorList>
            <consortium name="Lawrence Berkeley National Laboratory"/>
            <person name="Hensen N."/>
            <person name="Bonometti L."/>
            <person name="Westerberg I."/>
            <person name="Brannstrom I.O."/>
            <person name="Guillou S."/>
            <person name="Cros-Aarteil S."/>
            <person name="Calhoun S."/>
            <person name="Haridas S."/>
            <person name="Kuo A."/>
            <person name="Mondo S."/>
            <person name="Pangilinan J."/>
            <person name="Riley R."/>
            <person name="Labutti K."/>
            <person name="Andreopoulos B."/>
            <person name="Lipzen A."/>
            <person name="Chen C."/>
            <person name="Yanf M."/>
            <person name="Daum C."/>
            <person name="Ng V."/>
            <person name="Clum A."/>
            <person name="Steindorff A."/>
            <person name="Ohm R."/>
            <person name="Martin F."/>
            <person name="Silar P."/>
            <person name="Natvig D."/>
            <person name="Lalanne C."/>
            <person name="Gautier V."/>
            <person name="Ament-Velasquez S.L."/>
            <person name="Kruys A."/>
            <person name="Hutchinson M.I."/>
            <person name="Powell A.J."/>
            <person name="Barry K."/>
            <person name="Miller A.N."/>
            <person name="Grigoriev I.V."/>
            <person name="Debuchy R."/>
            <person name="Gladieux P."/>
            <person name="Thoren M.H."/>
            <person name="Johannesson H."/>
        </authorList>
    </citation>
    <scope>NUCLEOTIDE SEQUENCE</scope>
    <source>
        <strain evidence="3">PSN4</strain>
    </source>
</reference>
<proteinExistence type="predicted"/>
<dbReference type="AlphaFoldDB" id="A0AAJ0BC35"/>
<feature type="compositionally biased region" description="Basic and acidic residues" evidence="1">
    <location>
        <begin position="402"/>
        <end position="431"/>
    </location>
</feature>
<feature type="compositionally biased region" description="Basic and acidic residues" evidence="1">
    <location>
        <begin position="290"/>
        <end position="301"/>
    </location>
</feature>
<feature type="region of interest" description="Disordered" evidence="1">
    <location>
        <begin position="186"/>
        <end position="205"/>
    </location>
</feature>
<gene>
    <name evidence="3" type="ORF">QBC47DRAFT_209099</name>
</gene>
<keyword evidence="4" id="KW-1185">Reference proteome</keyword>
<evidence type="ECO:0000313" key="4">
    <source>
        <dbReference type="Proteomes" id="UP001239445"/>
    </source>
</evidence>
<dbReference type="PANTHER" id="PTHR39611">
    <property type="entry name" value="HYDROXYPROLINE-RICH GLYCOPROTEIN DZ-HRGP-RELATED"/>
    <property type="match status" value="1"/>
</dbReference>
<dbReference type="Pfam" id="PF24355">
    <property type="entry name" value="DUF7514"/>
    <property type="match status" value="1"/>
</dbReference>
<feature type="region of interest" description="Disordered" evidence="1">
    <location>
        <begin position="395"/>
        <end position="642"/>
    </location>
</feature>
<name>A0AAJ0BC35_9PEZI</name>
<feature type="compositionally biased region" description="Low complexity" evidence="1">
    <location>
        <begin position="322"/>
        <end position="336"/>
    </location>
</feature>
<dbReference type="Proteomes" id="UP001239445">
    <property type="component" value="Unassembled WGS sequence"/>
</dbReference>
<feature type="compositionally biased region" description="Basic and acidic residues" evidence="1">
    <location>
        <begin position="186"/>
        <end position="196"/>
    </location>
</feature>
<feature type="compositionally biased region" description="Basic and acidic residues" evidence="1">
    <location>
        <begin position="461"/>
        <end position="541"/>
    </location>
</feature>
<dbReference type="PANTHER" id="PTHR39611:SF2">
    <property type="entry name" value="HYDROXYPROLINE-RICH GLYCOPROTEIN DZ-HRGP"/>
    <property type="match status" value="1"/>
</dbReference>
<feature type="domain" description="DUF7514" evidence="2">
    <location>
        <begin position="20"/>
        <end position="181"/>
    </location>
</feature>
<accession>A0AAJ0BC35</accession>
<organism evidence="3 4">
    <name type="scientific">Echria macrotheca</name>
    <dbReference type="NCBI Taxonomy" id="438768"/>
    <lineage>
        <taxon>Eukaryota</taxon>
        <taxon>Fungi</taxon>
        <taxon>Dikarya</taxon>
        <taxon>Ascomycota</taxon>
        <taxon>Pezizomycotina</taxon>
        <taxon>Sordariomycetes</taxon>
        <taxon>Sordariomycetidae</taxon>
        <taxon>Sordariales</taxon>
        <taxon>Schizotheciaceae</taxon>
        <taxon>Echria</taxon>
    </lineage>
</organism>
<comment type="caution">
    <text evidence="3">The sequence shown here is derived from an EMBL/GenBank/DDBJ whole genome shotgun (WGS) entry which is preliminary data.</text>
</comment>
<dbReference type="EMBL" id="MU839834">
    <property type="protein sequence ID" value="KAK1755095.1"/>
    <property type="molecule type" value="Genomic_DNA"/>
</dbReference>
<feature type="compositionally biased region" description="Basic and acidic residues" evidence="1">
    <location>
        <begin position="252"/>
        <end position="273"/>
    </location>
</feature>
<feature type="region of interest" description="Disordered" evidence="1">
    <location>
        <begin position="238"/>
        <end position="383"/>
    </location>
</feature>
<evidence type="ECO:0000313" key="3">
    <source>
        <dbReference type="EMBL" id="KAK1755095.1"/>
    </source>
</evidence>
<feature type="compositionally biased region" description="Basic and acidic residues" evidence="1">
    <location>
        <begin position="564"/>
        <end position="625"/>
    </location>
</feature>
<evidence type="ECO:0000256" key="1">
    <source>
        <dbReference type="SAM" id="MobiDB-lite"/>
    </source>
</evidence>
<protein>
    <recommendedName>
        <fullName evidence="2">DUF7514 domain-containing protein</fullName>
    </recommendedName>
</protein>
<dbReference type="InterPro" id="IPR055936">
    <property type="entry name" value="DUF7514"/>
</dbReference>
<evidence type="ECO:0000259" key="2">
    <source>
        <dbReference type="Pfam" id="PF24355"/>
    </source>
</evidence>